<protein>
    <recommendedName>
        <fullName evidence="1">Protein kinase domain-containing protein</fullName>
    </recommendedName>
</protein>
<dbReference type="GO" id="GO:0005737">
    <property type="term" value="C:cytoplasm"/>
    <property type="evidence" value="ECO:0007669"/>
    <property type="project" value="TreeGrafter"/>
</dbReference>
<dbReference type="SUPFAM" id="SSF56112">
    <property type="entry name" value="Protein kinase-like (PK-like)"/>
    <property type="match status" value="1"/>
</dbReference>
<comment type="caution">
    <text evidence="2">The sequence shown here is derived from an EMBL/GenBank/DDBJ whole genome shotgun (WGS) entry which is preliminary data.</text>
</comment>
<dbReference type="OrthoDB" id="122279at2759"/>
<dbReference type="GO" id="GO:0007165">
    <property type="term" value="P:signal transduction"/>
    <property type="evidence" value="ECO:0007669"/>
    <property type="project" value="TreeGrafter"/>
</dbReference>
<dbReference type="PANTHER" id="PTHR23257">
    <property type="entry name" value="SERINE-THREONINE PROTEIN KINASE"/>
    <property type="match status" value="1"/>
</dbReference>
<dbReference type="Proteomes" id="UP000266861">
    <property type="component" value="Unassembled WGS sequence"/>
</dbReference>
<dbReference type="GO" id="GO:0005524">
    <property type="term" value="F:ATP binding"/>
    <property type="evidence" value="ECO:0007669"/>
    <property type="project" value="InterPro"/>
</dbReference>
<dbReference type="InterPro" id="IPR000719">
    <property type="entry name" value="Prot_kinase_dom"/>
</dbReference>
<dbReference type="PANTHER" id="PTHR23257:SF841">
    <property type="entry name" value="SERINE_THREONINE-PROTEIN KINASE DDB_G0290621-RELATED"/>
    <property type="match status" value="1"/>
</dbReference>
<dbReference type="InterPro" id="IPR001245">
    <property type="entry name" value="Ser-Thr/Tyr_kinase_cat_dom"/>
</dbReference>
<evidence type="ECO:0000259" key="1">
    <source>
        <dbReference type="PROSITE" id="PS50011"/>
    </source>
</evidence>
<dbReference type="InterPro" id="IPR050167">
    <property type="entry name" value="Ser_Thr_protein_kinase"/>
</dbReference>
<dbReference type="AlphaFoldDB" id="A0A397H9A9"/>
<gene>
    <name evidence="2" type="ORF">Glove_362g39</name>
</gene>
<dbReference type="PROSITE" id="PS50011">
    <property type="entry name" value="PROTEIN_KINASE_DOM"/>
    <property type="match status" value="1"/>
</dbReference>
<dbReference type="Pfam" id="PF07714">
    <property type="entry name" value="PK_Tyr_Ser-Thr"/>
    <property type="match status" value="1"/>
</dbReference>
<keyword evidence="3" id="KW-1185">Reference proteome</keyword>
<sequence length="440" mass="51566">MFRREYCPAGHSSDDLGYYNDKNYISPSGLCCLCTKEHSIQEFSNWSSGDVNVDKIIQESQITDLSYMIEWIPYDNFQNIKHIADGGYGSVYSAMLRKGIKSYWDFNQQDWKCNLVNDNIALKEIKDSRYNISEILKMYIMIVREHGPNSIIKYYGISKNPSTQNYILVEALFDNNLYNFLTKNYWYLRWKTKLNLLVSMLEGLESFHDKDLVNCDLHSGNVLINHVFNSYDLKNIILAIDFDSCKLENDLILNFDHKNNEIYGSIPYIPPGVLRGNKFTREGDIYSFGGIMYEIVTAQQPFADQAHDTYLMIDICNDVRPRVPDFMLNWIPKWYLILMNQCWSGDPSKRPTVTELYDIFDVIPDKLIDNIVDDKIMRRLKRAIENEKKAFKYQKQELYELFSYSRKSHPQSCYISRRIHTLHGLHDLLDDTKSGKSPVQ</sequence>
<name>A0A397H9A9_9GLOM</name>
<evidence type="ECO:0000313" key="2">
    <source>
        <dbReference type="EMBL" id="RHZ59695.1"/>
    </source>
</evidence>
<organism evidence="2 3">
    <name type="scientific">Diversispora epigaea</name>
    <dbReference type="NCBI Taxonomy" id="1348612"/>
    <lineage>
        <taxon>Eukaryota</taxon>
        <taxon>Fungi</taxon>
        <taxon>Fungi incertae sedis</taxon>
        <taxon>Mucoromycota</taxon>
        <taxon>Glomeromycotina</taxon>
        <taxon>Glomeromycetes</taxon>
        <taxon>Diversisporales</taxon>
        <taxon>Diversisporaceae</taxon>
        <taxon>Diversispora</taxon>
    </lineage>
</organism>
<dbReference type="Gene3D" id="1.10.510.10">
    <property type="entry name" value="Transferase(Phosphotransferase) domain 1"/>
    <property type="match status" value="1"/>
</dbReference>
<feature type="domain" description="Protein kinase" evidence="1">
    <location>
        <begin position="77"/>
        <end position="368"/>
    </location>
</feature>
<dbReference type="STRING" id="1348612.A0A397H9A9"/>
<reference evidence="2 3" key="1">
    <citation type="submission" date="2018-08" db="EMBL/GenBank/DDBJ databases">
        <title>Genome and evolution of the arbuscular mycorrhizal fungus Diversispora epigaea (formerly Glomus versiforme) and its bacterial endosymbionts.</title>
        <authorList>
            <person name="Sun X."/>
            <person name="Fei Z."/>
            <person name="Harrison M."/>
        </authorList>
    </citation>
    <scope>NUCLEOTIDE SEQUENCE [LARGE SCALE GENOMIC DNA]</scope>
    <source>
        <strain evidence="2 3">IT104</strain>
    </source>
</reference>
<dbReference type="InterPro" id="IPR011009">
    <property type="entry name" value="Kinase-like_dom_sf"/>
</dbReference>
<accession>A0A397H9A9</accession>
<evidence type="ECO:0000313" key="3">
    <source>
        <dbReference type="Proteomes" id="UP000266861"/>
    </source>
</evidence>
<dbReference type="GO" id="GO:0004672">
    <property type="term" value="F:protein kinase activity"/>
    <property type="evidence" value="ECO:0007669"/>
    <property type="project" value="InterPro"/>
</dbReference>
<dbReference type="EMBL" id="PQFF01000328">
    <property type="protein sequence ID" value="RHZ59695.1"/>
    <property type="molecule type" value="Genomic_DNA"/>
</dbReference>
<proteinExistence type="predicted"/>